<gene>
    <name evidence="2" type="ORF">AAFF_G00276570</name>
</gene>
<organism evidence="2 3">
    <name type="scientific">Aldrovandia affinis</name>
    <dbReference type="NCBI Taxonomy" id="143900"/>
    <lineage>
        <taxon>Eukaryota</taxon>
        <taxon>Metazoa</taxon>
        <taxon>Chordata</taxon>
        <taxon>Craniata</taxon>
        <taxon>Vertebrata</taxon>
        <taxon>Euteleostomi</taxon>
        <taxon>Actinopterygii</taxon>
        <taxon>Neopterygii</taxon>
        <taxon>Teleostei</taxon>
        <taxon>Notacanthiformes</taxon>
        <taxon>Halosauridae</taxon>
        <taxon>Aldrovandia</taxon>
    </lineage>
</organism>
<name>A0AAD7RAE6_9TELE</name>
<comment type="caution">
    <text evidence="2">The sequence shown here is derived from an EMBL/GenBank/DDBJ whole genome shotgun (WGS) entry which is preliminary data.</text>
</comment>
<evidence type="ECO:0000313" key="3">
    <source>
        <dbReference type="Proteomes" id="UP001221898"/>
    </source>
</evidence>
<feature type="region of interest" description="Disordered" evidence="1">
    <location>
        <begin position="66"/>
        <end position="122"/>
    </location>
</feature>
<dbReference type="AlphaFoldDB" id="A0AAD7RAE6"/>
<evidence type="ECO:0000313" key="2">
    <source>
        <dbReference type="EMBL" id="KAJ8372846.1"/>
    </source>
</evidence>
<feature type="compositionally biased region" description="Basic and acidic residues" evidence="1">
    <location>
        <begin position="94"/>
        <end position="122"/>
    </location>
</feature>
<evidence type="ECO:0000256" key="1">
    <source>
        <dbReference type="SAM" id="MobiDB-lite"/>
    </source>
</evidence>
<proteinExistence type="predicted"/>
<protein>
    <submittedName>
        <fullName evidence="2">Uncharacterized protein</fullName>
    </submittedName>
</protein>
<accession>A0AAD7RAE6</accession>
<dbReference type="EMBL" id="JAINUG010000384">
    <property type="protein sequence ID" value="KAJ8372846.1"/>
    <property type="molecule type" value="Genomic_DNA"/>
</dbReference>
<reference evidence="2" key="1">
    <citation type="journal article" date="2023" name="Science">
        <title>Genome structures resolve the early diversification of teleost fishes.</title>
        <authorList>
            <person name="Parey E."/>
            <person name="Louis A."/>
            <person name="Montfort J."/>
            <person name="Bouchez O."/>
            <person name="Roques C."/>
            <person name="Iampietro C."/>
            <person name="Lluch J."/>
            <person name="Castinel A."/>
            <person name="Donnadieu C."/>
            <person name="Desvignes T."/>
            <person name="Floi Bucao C."/>
            <person name="Jouanno E."/>
            <person name="Wen M."/>
            <person name="Mejri S."/>
            <person name="Dirks R."/>
            <person name="Jansen H."/>
            <person name="Henkel C."/>
            <person name="Chen W.J."/>
            <person name="Zahm M."/>
            <person name="Cabau C."/>
            <person name="Klopp C."/>
            <person name="Thompson A.W."/>
            <person name="Robinson-Rechavi M."/>
            <person name="Braasch I."/>
            <person name="Lecointre G."/>
            <person name="Bobe J."/>
            <person name="Postlethwait J.H."/>
            <person name="Berthelot C."/>
            <person name="Roest Crollius H."/>
            <person name="Guiguen Y."/>
        </authorList>
    </citation>
    <scope>NUCLEOTIDE SEQUENCE</scope>
    <source>
        <strain evidence="2">NC1722</strain>
    </source>
</reference>
<sequence length="122" mass="13403">MRLGERARQKTIRCRFDRAARSAMGEPSLERGTQNSGLIEDDRLESGRYRGNADAVRSFAGVARPAESGRVFGKNTPLGSARWGGGEPGAAVGEQREAGKERSESERLIREEDDPHTHPPEQ</sequence>
<keyword evidence="3" id="KW-1185">Reference proteome</keyword>
<feature type="region of interest" description="Disordered" evidence="1">
    <location>
        <begin position="19"/>
        <end position="42"/>
    </location>
</feature>
<dbReference type="Proteomes" id="UP001221898">
    <property type="component" value="Unassembled WGS sequence"/>
</dbReference>